<dbReference type="GO" id="GO:0007165">
    <property type="term" value="P:signal transduction"/>
    <property type="evidence" value="ECO:0000318"/>
    <property type="project" value="GO_Central"/>
</dbReference>
<dbReference type="PROSITE" id="PS50055">
    <property type="entry name" value="TYR_PHOSPHATASE_PTP"/>
    <property type="match status" value="2"/>
</dbReference>
<dbReference type="GO" id="GO:0004725">
    <property type="term" value="F:protein tyrosine phosphatase activity"/>
    <property type="evidence" value="ECO:0000318"/>
    <property type="project" value="GO_Central"/>
</dbReference>
<feature type="domain" description="Tyrosine specific protein phosphatases" evidence="2">
    <location>
        <begin position="485"/>
        <end position="560"/>
    </location>
</feature>
<dbReference type="PRINTS" id="PR00700">
    <property type="entry name" value="PRTYPHPHTASE"/>
</dbReference>
<dbReference type="InterPro" id="IPR000387">
    <property type="entry name" value="Tyr_Pase_dom"/>
</dbReference>
<dbReference type="InterPro" id="IPR000242">
    <property type="entry name" value="PTP_cat"/>
</dbReference>
<dbReference type="PROSITE" id="PS50056">
    <property type="entry name" value="TYR_PHOSPHATASE_2"/>
    <property type="match status" value="2"/>
</dbReference>
<feature type="non-terminal residue" evidence="3">
    <location>
        <position position="1"/>
    </location>
</feature>
<dbReference type="InterPro" id="IPR050348">
    <property type="entry name" value="Protein-Tyr_Phosphatase"/>
</dbReference>
<dbReference type="PANTHER" id="PTHR19134:SF553">
    <property type="entry name" value="TYROSINE-PROTEIN PHOSPHATASE 10D-RELATED"/>
    <property type="match status" value="1"/>
</dbReference>
<organism evidence="3 4">
    <name type="scientific">Nematostella vectensis</name>
    <name type="common">Starlet sea anemone</name>
    <dbReference type="NCBI Taxonomy" id="45351"/>
    <lineage>
        <taxon>Eukaryota</taxon>
        <taxon>Metazoa</taxon>
        <taxon>Cnidaria</taxon>
        <taxon>Anthozoa</taxon>
        <taxon>Hexacorallia</taxon>
        <taxon>Actiniaria</taxon>
        <taxon>Edwardsiidae</taxon>
        <taxon>Nematostella</taxon>
    </lineage>
</organism>
<name>A7RK45_NEMVE</name>
<evidence type="ECO:0000313" key="4">
    <source>
        <dbReference type="Proteomes" id="UP000001593"/>
    </source>
</evidence>
<dbReference type="InterPro" id="IPR003595">
    <property type="entry name" value="Tyr_Pase_cat"/>
</dbReference>
<dbReference type="FunFam" id="3.90.190.10:FF:000021">
    <property type="entry name" value="Receptor-type tyrosine-protein phosphatase alpha"/>
    <property type="match status" value="1"/>
</dbReference>
<dbReference type="EMBL" id="DS469515">
    <property type="protein sequence ID" value="EDO48187.1"/>
    <property type="molecule type" value="Genomic_DNA"/>
</dbReference>
<dbReference type="InterPro" id="IPR029021">
    <property type="entry name" value="Prot-tyrosine_phosphatase-like"/>
</dbReference>
<dbReference type="AlphaFoldDB" id="A7RK45"/>
<evidence type="ECO:0000259" key="2">
    <source>
        <dbReference type="PROSITE" id="PS50056"/>
    </source>
</evidence>
<gene>
    <name evidence="3" type="ORF">NEMVEDRAFT_v1g31844</name>
</gene>
<dbReference type="SUPFAM" id="SSF52799">
    <property type="entry name" value="(Phosphotyrosine protein) phosphatases II"/>
    <property type="match status" value="2"/>
</dbReference>
<dbReference type="PANTHER" id="PTHR19134">
    <property type="entry name" value="RECEPTOR-TYPE TYROSINE-PROTEIN PHOSPHATASE"/>
    <property type="match status" value="1"/>
</dbReference>
<proteinExistence type="predicted"/>
<dbReference type="eggNOG" id="KOG4228">
    <property type="taxonomic scope" value="Eukaryota"/>
</dbReference>
<dbReference type="PhylomeDB" id="A7RK45"/>
<reference evidence="3 4" key="1">
    <citation type="journal article" date="2007" name="Science">
        <title>Sea anemone genome reveals ancestral eumetazoan gene repertoire and genomic organization.</title>
        <authorList>
            <person name="Putnam N.H."/>
            <person name="Srivastava M."/>
            <person name="Hellsten U."/>
            <person name="Dirks B."/>
            <person name="Chapman J."/>
            <person name="Salamov A."/>
            <person name="Terry A."/>
            <person name="Shapiro H."/>
            <person name="Lindquist E."/>
            <person name="Kapitonov V.V."/>
            <person name="Jurka J."/>
            <person name="Genikhovich G."/>
            <person name="Grigoriev I.V."/>
            <person name="Lucas S.M."/>
            <person name="Steele R.E."/>
            <person name="Finnerty J.R."/>
            <person name="Technau U."/>
            <person name="Martindale M.Q."/>
            <person name="Rokhsar D.S."/>
        </authorList>
    </citation>
    <scope>NUCLEOTIDE SEQUENCE [LARGE SCALE GENOMIC DNA]</scope>
    <source>
        <strain evidence="4">CH2 X CH6</strain>
    </source>
</reference>
<feature type="domain" description="Tyrosine-protein phosphatase" evidence="1">
    <location>
        <begin position="308"/>
        <end position="569"/>
    </location>
</feature>
<dbReference type="Gene3D" id="3.90.190.10">
    <property type="entry name" value="Protein tyrosine phosphatase superfamily"/>
    <property type="match status" value="2"/>
</dbReference>
<feature type="domain" description="Tyrosine-protein phosphatase" evidence="1">
    <location>
        <begin position="21"/>
        <end position="276"/>
    </location>
</feature>
<dbReference type="OrthoDB" id="10253954at2759"/>
<evidence type="ECO:0000259" key="1">
    <source>
        <dbReference type="PROSITE" id="PS50055"/>
    </source>
</evidence>
<feature type="domain" description="Tyrosine specific protein phosphatases" evidence="2">
    <location>
        <begin position="193"/>
        <end position="267"/>
    </location>
</feature>
<dbReference type="Pfam" id="PF00102">
    <property type="entry name" value="Y_phosphatase"/>
    <property type="match status" value="2"/>
</dbReference>
<sequence>ISIDDFEQHVARMRRSGDLFFTTEYERIPVPEHVTATHSLDPVNQHKNRYINIVAYDHSRVKLQDFEDEPGSDYINANFLPGYRRDNAYIAAQGPLAETCRDFWRMVWEQNSRTIIMLTNLKERCRDKCAQYWPSRGSLSYEDITVTLDSVTELTPYIVRTLSVQREGCDDVRQVKQFHFTSWPDHGVPTSVCNLLAFVRDSTRADPPGAGPMVVHCSAGVGRTGTFIVIDVMLQQIHEEKTVDILGFVSTLRRHRNLMVQTEQQYIFIHDALLDAIISGETETSASDLRSHIRRLQEQDPESGYTPMFTEFQKLSRCINSSLSLNAATHPVNKRKNRYANVLPYDVTRVRLSMQVGVEGSDYINANYIDGYMAKRTFIATQAPIPETIPDFWRMVWEQNCCTIVTLAQEVEQAKAKMHRYWPGKQPITFGSLVVEMQDKVKSGHLVVRIFKLTNTEVSASRDVRQFHYTSWTEENPLEDGLSRCQLIDLIGQVQYWQAESGRHPIIVHCSAGVGRTGVFCAVSILIERLKAEAMVDVFQTVKQLREQRPAMVQTKGQYDFCYQVVLEYLASFE</sequence>
<dbReference type="HOGENOM" id="CLU_001645_8_0_1"/>
<protein>
    <submittedName>
        <fullName evidence="3">Uncharacterized protein</fullName>
    </submittedName>
</protein>
<dbReference type="SMART" id="SM00194">
    <property type="entry name" value="PTPc"/>
    <property type="match status" value="2"/>
</dbReference>
<dbReference type="SMART" id="SM00404">
    <property type="entry name" value="PTPc_motif"/>
    <property type="match status" value="2"/>
</dbReference>
<feature type="non-terminal residue" evidence="3">
    <location>
        <position position="574"/>
    </location>
</feature>
<keyword evidence="4" id="KW-1185">Reference proteome</keyword>
<dbReference type="OMA" id="SSHANWT"/>
<dbReference type="Proteomes" id="UP000001593">
    <property type="component" value="Unassembled WGS sequence"/>
</dbReference>
<dbReference type="InterPro" id="IPR016130">
    <property type="entry name" value="Tyr_Pase_AS"/>
</dbReference>
<dbReference type="FunFam" id="3.90.190.10:FF:000088">
    <property type="entry name" value="Receptor protein-tyrosine phosphatase LAR"/>
    <property type="match status" value="1"/>
</dbReference>
<dbReference type="STRING" id="45351.A7RK45"/>
<dbReference type="InParanoid" id="A7RK45"/>
<dbReference type="PROSITE" id="PS00383">
    <property type="entry name" value="TYR_PHOSPHATASE_1"/>
    <property type="match status" value="2"/>
</dbReference>
<dbReference type="KEGG" id="nve:5520335"/>
<accession>A7RK45</accession>
<evidence type="ECO:0000313" key="3">
    <source>
        <dbReference type="EMBL" id="EDO48187.1"/>
    </source>
</evidence>